<reference evidence="3" key="1">
    <citation type="submission" date="2021-06" db="EMBL/GenBank/DDBJ databases">
        <authorList>
            <person name="Kallberg Y."/>
            <person name="Tangrot J."/>
            <person name="Rosling A."/>
        </authorList>
    </citation>
    <scope>NUCLEOTIDE SEQUENCE</scope>
    <source>
        <strain evidence="3">IA702</strain>
    </source>
</reference>
<dbReference type="Proteomes" id="UP000789572">
    <property type="component" value="Unassembled WGS sequence"/>
</dbReference>
<name>A0A9N9AFQ3_9GLOM</name>
<dbReference type="EMBL" id="CAJVPJ010000458">
    <property type="protein sequence ID" value="CAG8526692.1"/>
    <property type="molecule type" value="Genomic_DNA"/>
</dbReference>
<evidence type="ECO:0000313" key="3">
    <source>
        <dbReference type="EMBL" id="CAG8526692.1"/>
    </source>
</evidence>
<gene>
    <name evidence="3" type="ORF">POCULU_LOCUS3853</name>
</gene>
<proteinExistence type="predicted"/>
<dbReference type="GO" id="GO:0005634">
    <property type="term" value="C:nucleus"/>
    <property type="evidence" value="ECO:0007669"/>
    <property type="project" value="UniProtKB-SubCell"/>
</dbReference>
<comment type="caution">
    <text evidence="3">The sequence shown here is derived from an EMBL/GenBank/DDBJ whole genome shotgun (WGS) entry which is preliminary data.</text>
</comment>
<dbReference type="AlphaFoldDB" id="A0A9N9AFQ3"/>
<evidence type="ECO:0000256" key="2">
    <source>
        <dbReference type="ARBA" id="ARBA00023242"/>
    </source>
</evidence>
<dbReference type="PANTHER" id="PTHR28605">
    <property type="entry name" value="CTF8, CHROMOSOME TRANSMISSION FIDELITY FACTOR 8 HOMOLOG (S. CEREVISIAE)"/>
    <property type="match status" value="1"/>
</dbReference>
<keyword evidence="4" id="KW-1185">Reference proteome</keyword>
<organism evidence="3 4">
    <name type="scientific">Paraglomus occultum</name>
    <dbReference type="NCBI Taxonomy" id="144539"/>
    <lineage>
        <taxon>Eukaryota</taxon>
        <taxon>Fungi</taxon>
        <taxon>Fungi incertae sedis</taxon>
        <taxon>Mucoromycota</taxon>
        <taxon>Glomeromycotina</taxon>
        <taxon>Glomeromycetes</taxon>
        <taxon>Paraglomerales</taxon>
        <taxon>Paraglomeraceae</taxon>
        <taxon>Paraglomus</taxon>
    </lineage>
</organism>
<dbReference type="OrthoDB" id="121932at2759"/>
<evidence type="ECO:0000313" key="4">
    <source>
        <dbReference type="Proteomes" id="UP000789572"/>
    </source>
</evidence>
<accession>A0A9N9AFQ3</accession>
<dbReference type="PANTHER" id="PTHR28605:SF1">
    <property type="entry name" value="CHROMOSOME TRANSMISSION FIDELITY FACTOR 8"/>
    <property type="match status" value="1"/>
</dbReference>
<evidence type="ECO:0000256" key="1">
    <source>
        <dbReference type="ARBA" id="ARBA00004123"/>
    </source>
</evidence>
<protein>
    <submittedName>
        <fullName evidence="3">10215_t:CDS:1</fullName>
    </submittedName>
</protein>
<comment type="subcellular location">
    <subcellularLocation>
        <location evidence="1">Nucleus</location>
    </subcellularLocation>
</comment>
<keyword evidence="2" id="KW-0539">Nucleus</keyword>
<sequence length="167" mass="19170">MVKLLIDRPCTFAPASSTSFPQDTNMNNIVLIELQGELEKYGAEEWKDLYVGRIRFEEGVPILYVDHNRIEGKLVELKSPHCIIVKRTHYPFPSSQNQSKSELQDVEMTDYLDAGVVANSRTDEGGELSAKTKIEYCTVSLIWKKYVFAKRPLPMMEAKWKEALNIR</sequence>